<dbReference type="GO" id="GO:0005524">
    <property type="term" value="F:ATP binding"/>
    <property type="evidence" value="ECO:0007669"/>
    <property type="project" value="InterPro"/>
</dbReference>
<dbReference type="Pfam" id="PF00176">
    <property type="entry name" value="SNF2-rel_dom"/>
    <property type="match status" value="1"/>
</dbReference>
<comment type="caution">
    <text evidence="7">The sequence shown here is derived from an EMBL/GenBank/DDBJ whole genome shotgun (WGS) entry which is preliminary data.</text>
</comment>
<dbReference type="CDD" id="cd18793">
    <property type="entry name" value="SF2_C_SNF"/>
    <property type="match status" value="1"/>
</dbReference>
<protein>
    <submittedName>
        <fullName evidence="7">SWIM zinc finger protein</fullName>
    </submittedName>
</protein>
<evidence type="ECO:0000256" key="3">
    <source>
        <dbReference type="SAM" id="MobiDB-lite"/>
    </source>
</evidence>
<dbReference type="InterPro" id="IPR038718">
    <property type="entry name" value="SNF2-like_sf"/>
</dbReference>
<evidence type="ECO:0000313" key="8">
    <source>
        <dbReference type="Proteomes" id="UP000221394"/>
    </source>
</evidence>
<feature type="domain" description="Helicase ATP-binding" evidence="5">
    <location>
        <begin position="689"/>
        <end position="861"/>
    </location>
</feature>
<evidence type="ECO:0000259" key="4">
    <source>
        <dbReference type="PROSITE" id="PS50966"/>
    </source>
</evidence>
<dbReference type="InterPro" id="IPR027417">
    <property type="entry name" value="P-loop_NTPase"/>
</dbReference>
<dbReference type="Pfam" id="PF04434">
    <property type="entry name" value="SWIM"/>
    <property type="match status" value="1"/>
</dbReference>
<feature type="region of interest" description="Disordered" evidence="3">
    <location>
        <begin position="104"/>
        <end position="137"/>
    </location>
</feature>
<dbReference type="InterPro" id="IPR000330">
    <property type="entry name" value="SNF2_N"/>
</dbReference>
<feature type="compositionally biased region" description="Low complexity" evidence="3">
    <location>
        <begin position="986"/>
        <end position="1010"/>
    </location>
</feature>
<keyword evidence="2" id="KW-0862">Zinc</keyword>
<dbReference type="Proteomes" id="UP000221394">
    <property type="component" value="Unassembled WGS sequence"/>
</dbReference>
<dbReference type="RefSeq" id="WP_098457621.1">
    <property type="nucleotide sequence ID" value="NZ_PDJH01000001.1"/>
</dbReference>
<proteinExistence type="predicted"/>
<dbReference type="SUPFAM" id="SSF52540">
    <property type="entry name" value="P-loop containing nucleoside triphosphate hydrolases"/>
    <property type="match status" value="2"/>
</dbReference>
<evidence type="ECO:0000313" key="7">
    <source>
        <dbReference type="EMBL" id="PFG36439.1"/>
    </source>
</evidence>
<dbReference type="CDD" id="cd18012">
    <property type="entry name" value="DEXQc_arch_SWI2_SNF2"/>
    <property type="match status" value="1"/>
</dbReference>
<feature type="domain" description="Helicase C-terminal" evidence="6">
    <location>
        <begin position="1021"/>
        <end position="1174"/>
    </location>
</feature>
<dbReference type="PROSITE" id="PS51194">
    <property type="entry name" value="HELICASE_CTER"/>
    <property type="match status" value="1"/>
</dbReference>
<feature type="compositionally biased region" description="Low complexity" evidence="3">
    <location>
        <begin position="104"/>
        <end position="115"/>
    </location>
</feature>
<dbReference type="AlphaFoldDB" id="A0A2A9EDZ7"/>
<feature type="domain" description="SWIM-type" evidence="4">
    <location>
        <begin position="50"/>
        <end position="89"/>
    </location>
</feature>
<sequence length="1178" mass="127654">MLTDAQIAALVGRTVLARGEDVRAQGRVVSVARNGSTVVGHVTGSNDEQYVAVVNFAGTGDAARPRHGTCSCPVRLNCKHVAATLLTLKARERAVDDLPDAGAAAAPRGLSASPRGSNAATGREGERTARDYASKPEWQRTFEGLLDDAPPAPRPAPPALTPWGTRVTTEVALMVEATPVTRSSRVAGVGGVNVTVRPLAKGRTGTWVRQGVSWQDFRYPDASISLPPEQFTALRALAALGDVDYLNSSVLGIHIERLPGPALWAALTEAYRTGVPFLHPDRSELAFEPRPVPVVLKISHSRRKEGGLRVSAGFDLPRKWRETPNIVRLGEPAAGILGWGGTDEPGRSTTLRLAATRPLDPSVISLLDRPSPLLVPEDDVERFFAQVLPRLRGLVDQVVVADGVAMPAAPEPTLWLDVVRSPSHDTRLRWEWRYAPTGPDDDAPRDLGPALLTADLGTPALGAMRDEVAENAILDRVLDTVPRLLRHVEQGFEQGVGTEELTGLDTVTFFAEELPELQAAAAATPGFEIDVHGEGVDYRLVEHVDVTVDTTERENDRDWFDLQVRVSVGDQEVPYEVLFRAIAAGSSHLLLADGSYFALDDPRFERLRDIIAEARAMQEGTGGPLRVSRFQATLFEELESLGVVGDQAAQWRDALGALAQGGAPTRIDVPATMHAELRPYQRDGLDWLAFLAEHHLGGVLADDMGLGKTIQTLAFVAHLLRQDVPDDAAPGTRRPPVLVVAPTSVVGNWVAEARRFVPDLTAVSVSTTAAKRRGRTLADEIGDADIVVTSYALFRLDFESYDALDWSTLVLDEAQFVKNHQSVGYQCARKLRTPTKIALTGTPLENNLMELWSIMSIVCPGLFPSPTRFAEHFARPIERKGDNVRLAQLRRRVAPFMVRRTKEAVAADLPPKVEAVTEVDLNPRHRKVYDRLLARERARVLGLVDDLDGHRFEVLRSLTILRQAALDVSLVADADPHIAPAEPGDDAAVGPAVDGPAVHGPGSGAGPHHAPSSKLEVLFEMLDDILAEEHSVLIFSQFTQFLGKVRDGLVARGVEHSYLDGRTRNRQETIERFTSGGTKVFLISLKAGGFGLNLTAADYCILLDPWWNPAAEAQAVDRAHRIGQTKQVMVYRLVAQDTIEEKVMALKAGKSALFTSVLDGGAAGGAGLSAQDVRELLA</sequence>
<evidence type="ECO:0000256" key="2">
    <source>
        <dbReference type="PROSITE-ProRule" id="PRU00325"/>
    </source>
</evidence>
<keyword evidence="8" id="KW-1185">Reference proteome</keyword>
<dbReference type="SMART" id="SM00490">
    <property type="entry name" value="HELICc"/>
    <property type="match status" value="1"/>
</dbReference>
<dbReference type="InterPro" id="IPR049730">
    <property type="entry name" value="SNF2/RAD54-like_C"/>
</dbReference>
<keyword evidence="2" id="KW-0479">Metal-binding</keyword>
<reference evidence="7 8" key="1">
    <citation type="submission" date="2017-10" db="EMBL/GenBank/DDBJ databases">
        <title>Sequencing the genomes of 1000 actinobacteria strains.</title>
        <authorList>
            <person name="Klenk H.-P."/>
        </authorList>
    </citation>
    <scope>NUCLEOTIDE SEQUENCE [LARGE SCALE GENOMIC DNA]</scope>
    <source>
        <strain evidence="7 8">DSM 21574</strain>
    </source>
</reference>
<gene>
    <name evidence="7" type="ORF">ATL41_1162</name>
</gene>
<accession>A0A2A9EDZ7</accession>
<dbReference type="GO" id="GO:0016787">
    <property type="term" value="F:hydrolase activity"/>
    <property type="evidence" value="ECO:0007669"/>
    <property type="project" value="UniProtKB-KW"/>
</dbReference>
<dbReference type="OrthoDB" id="9760715at2"/>
<dbReference type="Gene3D" id="3.40.50.10810">
    <property type="entry name" value="Tandem AAA-ATPase domain"/>
    <property type="match status" value="1"/>
</dbReference>
<dbReference type="PROSITE" id="PS51192">
    <property type="entry name" value="HELICASE_ATP_BIND_1"/>
    <property type="match status" value="1"/>
</dbReference>
<feature type="region of interest" description="Disordered" evidence="3">
    <location>
        <begin position="979"/>
        <end position="1010"/>
    </location>
</feature>
<dbReference type="Gene3D" id="3.40.50.300">
    <property type="entry name" value="P-loop containing nucleotide triphosphate hydrolases"/>
    <property type="match status" value="1"/>
</dbReference>
<dbReference type="PROSITE" id="PS50966">
    <property type="entry name" value="ZF_SWIM"/>
    <property type="match status" value="1"/>
</dbReference>
<evidence type="ECO:0000259" key="5">
    <source>
        <dbReference type="PROSITE" id="PS51192"/>
    </source>
</evidence>
<evidence type="ECO:0000259" key="6">
    <source>
        <dbReference type="PROSITE" id="PS51194"/>
    </source>
</evidence>
<dbReference type="GO" id="GO:0008270">
    <property type="term" value="F:zinc ion binding"/>
    <property type="evidence" value="ECO:0007669"/>
    <property type="project" value="UniProtKB-KW"/>
</dbReference>
<dbReference type="InterPro" id="IPR007527">
    <property type="entry name" value="Znf_SWIM"/>
</dbReference>
<dbReference type="InterPro" id="IPR001650">
    <property type="entry name" value="Helicase_C-like"/>
</dbReference>
<dbReference type="PANTHER" id="PTHR10799">
    <property type="entry name" value="SNF2/RAD54 HELICASE FAMILY"/>
    <property type="match status" value="1"/>
</dbReference>
<name>A0A2A9EDZ7_9MICO</name>
<dbReference type="Pfam" id="PF00271">
    <property type="entry name" value="Helicase_C"/>
    <property type="match status" value="1"/>
</dbReference>
<keyword evidence="1" id="KW-0378">Hydrolase</keyword>
<evidence type="ECO:0000256" key="1">
    <source>
        <dbReference type="ARBA" id="ARBA00022801"/>
    </source>
</evidence>
<organism evidence="7 8">
    <name type="scientific">Flavimobilis soli</name>
    <dbReference type="NCBI Taxonomy" id="442709"/>
    <lineage>
        <taxon>Bacteria</taxon>
        <taxon>Bacillati</taxon>
        <taxon>Actinomycetota</taxon>
        <taxon>Actinomycetes</taxon>
        <taxon>Micrococcales</taxon>
        <taxon>Jonesiaceae</taxon>
        <taxon>Flavimobilis</taxon>
    </lineage>
</organism>
<dbReference type="InterPro" id="IPR014001">
    <property type="entry name" value="Helicase_ATP-bd"/>
</dbReference>
<keyword evidence="2" id="KW-0863">Zinc-finger</keyword>
<dbReference type="SMART" id="SM00487">
    <property type="entry name" value="DEXDc"/>
    <property type="match status" value="1"/>
</dbReference>
<feature type="compositionally biased region" description="Basic and acidic residues" evidence="3">
    <location>
        <begin position="123"/>
        <end position="137"/>
    </location>
</feature>
<dbReference type="EMBL" id="PDJH01000001">
    <property type="protein sequence ID" value="PFG36439.1"/>
    <property type="molecule type" value="Genomic_DNA"/>
</dbReference>